<dbReference type="EMBL" id="CP001751">
    <property type="protein sequence ID" value="ADE38957.1"/>
    <property type="molecule type" value="Genomic_DNA"/>
</dbReference>
<comment type="similarity">
    <text evidence="3 10 13">Belongs to the IPP transferase family.</text>
</comment>
<feature type="region of interest" description="Interaction with substrate tRNA" evidence="10">
    <location>
        <begin position="35"/>
        <end position="38"/>
    </location>
</feature>
<keyword evidence="7 10" id="KW-0067">ATP-binding</keyword>
<evidence type="ECO:0000256" key="9">
    <source>
        <dbReference type="ARBA" id="ARBA00049563"/>
    </source>
</evidence>
<evidence type="ECO:0000256" key="5">
    <source>
        <dbReference type="ARBA" id="ARBA00022694"/>
    </source>
</evidence>
<keyword evidence="8 10" id="KW-0460">Magnesium</keyword>
<keyword evidence="5 10" id="KW-0819">tRNA processing</keyword>
<keyword evidence="6 10" id="KW-0547">Nucleotide-binding</keyword>
<evidence type="ECO:0000313" key="14">
    <source>
        <dbReference type="EMBL" id="ADE38957.1"/>
    </source>
</evidence>
<evidence type="ECO:0000256" key="11">
    <source>
        <dbReference type="RuleBase" id="RU003783"/>
    </source>
</evidence>
<evidence type="ECO:0000256" key="3">
    <source>
        <dbReference type="ARBA" id="ARBA00005842"/>
    </source>
</evidence>
<evidence type="ECO:0000256" key="7">
    <source>
        <dbReference type="ARBA" id="ARBA00022840"/>
    </source>
</evidence>
<dbReference type="GO" id="GO:0005524">
    <property type="term" value="F:ATP binding"/>
    <property type="evidence" value="ECO:0007669"/>
    <property type="project" value="UniProtKB-UniRule"/>
</dbReference>
<dbReference type="NCBIfam" id="TIGR00174">
    <property type="entry name" value="miaA"/>
    <property type="match status" value="1"/>
</dbReference>
<evidence type="ECO:0000256" key="2">
    <source>
        <dbReference type="ARBA" id="ARBA00003213"/>
    </source>
</evidence>
<evidence type="ECO:0000256" key="13">
    <source>
        <dbReference type="RuleBase" id="RU003785"/>
    </source>
</evidence>
<name>D5BRR0_PUNMI</name>
<dbReference type="InterPro" id="IPR018022">
    <property type="entry name" value="IPT"/>
</dbReference>
<reference evidence="14 15" key="1">
    <citation type="journal article" date="2010" name="J. Bacteriol.">
        <title>Complete genome sequence of "Candidatus Puniceispirillum marinum" IMCC1322, a representative of the SAR116 clade in the Alphaproteobacteria.</title>
        <authorList>
            <person name="Oh H.M."/>
            <person name="Kwon K.K."/>
            <person name="Kang I."/>
            <person name="Kang S.G."/>
            <person name="Lee J.H."/>
            <person name="Kim S.J."/>
            <person name="Cho J.C."/>
        </authorList>
    </citation>
    <scope>NUCLEOTIDE SEQUENCE [LARGE SCALE GENOMIC DNA]</scope>
    <source>
        <strain evidence="14 15">IMCC1322</strain>
    </source>
</reference>
<dbReference type="KEGG" id="apb:SAR116_0714"/>
<dbReference type="Proteomes" id="UP000007460">
    <property type="component" value="Chromosome"/>
</dbReference>
<evidence type="ECO:0000256" key="12">
    <source>
        <dbReference type="RuleBase" id="RU003784"/>
    </source>
</evidence>
<dbReference type="InterPro" id="IPR039657">
    <property type="entry name" value="Dimethylallyltransferase"/>
</dbReference>
<feature type="binding site" evidence="10">
    <location>
        <begin position="12"/>
        <end position="17"/>
    </location>
    <ligand>
        <name>substrate</name>
    </ligand>
</feature>
<evidence type="ECO:0000313" key="15">
    <source>
        <dbReference type="Proteomes" id="UP000007460"/>
    </source>
</evidence>
<dbReference type="GO" id="GO:0006400">
    <property type="term" value="P:tRNA modification"/>
    <property type="evidence" value="ECO:0007669"/>
    <property type="project" value="TreeGrafter"/>
</dbReference>
<protein>
    <recommendedName>
        <fullName evidence="10">tRNA dimethylallyltransferase</fullName>
        <ecNumber evidence="10">2.5.1.75</ecNumber>
    </recommendedName>
    <alternativeName>
        <fullName evidence="10">Dimethylallyl diphosphate:tRNA dimethylallyltransferase</fullName>
        <shortName evidence="10">DMAPP:tRNA dimethylallyltransferase</shortName>
        <shortName evidence="10">DMATase</shortName>
    </alternativeName>
    <alternativeName>
        <fullName evidence="10">Isopentenyl-diphosphate:tRNA isopentenyltransferase</fullName>
        <shortName evidence="10">IPP transferase</shortName>
        <shortName evidence="10">IPPT</shortName>
        <shortName evidence="10">IPTase</shortName>
    </alternativeName>
</protein>
<dbReference type="Gene3D" id="3.40.50.300">
    <property type="entry name" value="P-loop containing nucleotide triphosphate hydrolases"/>
    <property type="match status" value="1"/>
</dbReference>
<dbReference type="GO" id="GO:0052381">
    <property type="term" value="F:tRNA dimethylallyltransferase activity"/>
    <property type="evidence" value="ECO:0007669"/>
    <property type="project" value="UniProtKB-UniRule"/>
</dbReference>
<dbReference type="eggNOG" id="COG0324">
    <property type="taxonomic scope" value="Bacteria"/>
</dbReference>
<evidence type="ECO:0000256" key="1">
    <source>
        <dbReference type="ARBA" id="ARBA00001946"/>
    </source>
</evidence>
<comment type="caution">
    <text evidence="10">Lacks conserved residue(s) required for the propagation of feature annotation.</text>
</comment>
<proteinExistence type="inferred from homology"/>
<dbReference type="AlphaFoldDB" id="D5BRR0"/>
<dbReference type="STRING" id="488538.SAR116_0714"/>
<dbReference type="OrthoDB" id="9776390at2"/>
<sequence length="310" mass="34154">MIKHYIMIAGPTASGKSKLAIEMARRTDGVIINADSMQLYKDLAVVTARPSDADMAQAPHRLYGVLDGHVRASVAMWLDMAATEMRGAWEAGKTPIIIGGTGMYLNAGLYGLASIPDVPRNIHDNAVTLHAEIGGAGFRQALAALDPVTAERLYDGDTQRLIRAMGVVQATGRPISAWQQDPHEGAFEGVATTIKLLPARDILYQRINTRFDMMIEAGALDEVQKLVARNLDPGLPVMKALGVRQLSAYLAGDVAKADAVRQAQQDSRHYAKRQMTWLRNNFNAKFEVNEKYSESFFENIFNNLRENRLT</sequence>
<dbReference type="SUPFAM" id="SSF52540">
    <property type="entry name" value="P-loop containing nucleoside triphosphate hydrolases"/>
    <property type="match status" value="2"/>
</dbReference>
<keyword evidence="4 10" id="KW-0808">Transferase</keyword>
<feature type="site" description="Interaction with substrate tRNA" evidence="10">
    <location>
        <position position="101"/>
    </location>
</feature>
<comment type="function">
    <text evidence="2 10 12">Catalyzes the transfer of a dimethylallyl group onto the adenine at position 37 in tRNAs that read codons beginning with uridine, leading to the formation of N6-(dimethylallyl)adenosine (i(6)A).</text>
</comment>
<dbReference type="InterPro" id="IPR027417">
    <property type="entry name" value="P-loop_NTPase"/>
</dbReference>
<dbReference type="PANTHER" id="PTHR11088:SF60">
    <property type="entry name" value="TRNA DIMETHYLALLYLTRANSFERASE"/>
    <property type="match status" value="1"/>
</dbReference>
<comment type="subunit">
    <text evidence="10">Monomer.</text>
</comment>
<feature type="binding site" evidence="10">
    <location>
        <begin position="10"/>
        <end position="17"/>
    </location>
    <ligand>
        <name>ATP</name>
        <dbReference type="ChEBI" id="CHEBI:30616"/>
    </ligand>
</feature>
<evidence type="ECO:0000256" key="10">
    <source>
        <dbReference type="HAMAP-Rule" id="MF_00185"/>
    </source>
</evidence>
<feature type="region of interest" description="Interaction with substrate tRNA" evidence="10">
    <location>
        <begin position="159"/>
        <end position="163"/>
    </location>
</feature>
<comment type="cofactor">
    <cofactor evidence="1 10">
        <name>Mg(2+)</name>
        <dbReference type="ChEBI" id="CHEBI:18420"/>
    </cofactor>
</comment>
<dbReference type="HOGENOM" id="CLU_032616_0_1_5"/>
<keyword evidence="15" id="KW-1185">Reference proteome</keyword>
<gene>
    <name evidence="10" type="primary">miaA</name>
    <name evidence="14" type="ordered locus">SAR116_0714</name>
</gene>
<accession>D5BRR0</accession>
<dbReference type="EC" id="2.5.1.75" evidence="10"/>
<dbReference type="HAMAP" id="MF_00185">
    <property type="entry name" value="IPP_trans"/>
    <property type="match status" value="1"/>
</dbReference>
<dbReference type="PANTHER" id="PTHR11088">
    <property type="entry name" value="TRNA DIMETHYLALLYLTRANSFERASE"/>
    <property type="match status" value="1"/>
</dbReference>
<feature type="site" description="Interaction with substrate tRNA" evidence="10">
    <location>
        <position position="120"/>
    </location>
</feature>
<dbReference type="Pfam" id="PF01715">
    <property type="entry name" value="IPPT"/>
    <property type="match status" value="1"/>
</dbReference>
<organism evidence="14 15">
    <name type="scientific">Puniceispirillum marinum (strain IMCC1322)</name>
    <dbReference type="NCBI Taxonomy" id="488538"/>
    <lineage>
        <taxon>Bacteria</taxon>
        <taxon>Pseudomonadati</taxon>
        <taxon>Pseudomonadota</taxon>
        <taxon>Alphaproteobacteria</taxon>
        <taxon>Candidatus Puniceispirillales</taxon>
        <taxon>Candidatus Puniceispirillaceae</taxon>
        <taxon>Candidatus Puniceispirillum</taxon>
    </lineage>
</organism>
<evidence type="ECO:0000256" key="4">
    <source>
        <dbReference type="ARBA" id="ARBA00022679"/>
    </source>
</evidence>
<evidence type="ECO:0000256" key="8">
    <source>
        <dbReference type="ARBA" id="ARBA00022842"/>
    </source>
</evidence>
<dbReference type="RefSeq" id="WP_013045586.1">
    <property type="nucleotide sequence ID" value="NC_014010.1"/>
</dbReference>
<evidence type="ECO:0000256" key="6">
    <source>
        <dbReference type="ARBA" id="ARBA00022741"/>
    </source>
</evidence>
<dbReference type="Gene3D" id="1.10.20.140">
    <property type="match status" value="1"/>
</dbReference>
<comment type="catalytic activity">
    <reaction evidence="9 10 11">
        <text>adenosine(37) in tRNA + dimethylallyl diphosphate = N(6)-dimethylallyladenosine(37) in tRNA + diphosphate</text>
        <dbReference type="Rhea" id="RHEA:26482"/>
        <dbReference type="Rhea" id="RHEA-COMP:10162"/>
        <dbReference type="Rhea" id="RHEA-COMP:10375"/>
        <dbReference type="ChEBI" id="CHEBI:33019"/>
        <dbReference type="ChEBI" id="CHEBI:57623"/>
        <dbReference type="ChEBI" id="CHEBI:74411"/>
        <dbReference type="ChEBI" id="CHEBI:74415"/>
        <dbReference type="EC" id="2.5.1.75"/>
    </reaction>
</comment>